<dbReference type="InterPro" id="IPR000210">
    <property type="entry name" value="BTB/POZ_dom"/>
</dbReference>
<dbReference type="InterPro" id="IPR029062">
    <property type="entry name" value="Class_I_gatase-like"/>
</dbReference>
<dbReference type="PANTHER" id="PTHR45774:SF3">
    <property type="entry name" value="BTB (POZ) DOMAIN-CONTAINING 2B-RELATED"/>
    <property type="match status" value="1"/>
</dbReference>
<dbReference type="Proteomes" id="UP001146793">
    <property type="component" value="Unassembled WGS sequence"/>
</dbReference>
<protein>
    <submittedName>
        <fullName evidence="2">Lute isoform d</fullName>
    </submittedName>
</protein>
<dbReference type="SUPFAM" id="SSF54695">
    <property type="entry name" value="POZ domain"/>
    <property type="match status" value="1"/>
</dbReference>
<dbReference type="Gene3D" id="3.30.710.10">
    <property type="entry name" value="Potassium Channel Kv1.1, Chain A"/>
    <property type="match status" value="1"/>
</dbReference>
<dbReference type="Pfam" id="PF00651">
    <property type="entry name" value="BTB"/>
    <property type="match status" value="1"/>
</dbReference>
<gene>
    <name evidence="2" type="ORF">M0812_08248</name>
</gene>
<organism evidence="2 3">
    <name type="scientific">Anaeramoeba flamelloides</name>
    <dbReference type="NCBI Taxonomy" id="1746091"/>
    <lineage>
        <taxon>Eukaryota</taxon>
        <taxon>Metamonada</taxon>
        <taxon>Anaeramoebidae</taxon>
        <taxon>Anaeramoeba</taxon>
    </lineage>
</organism>
<evidence type="ECO:0000313" key="2">
    <source>
        <dbReference type="EMBL" id="KAJ3446439.1"/>
    </source>
</evidence>
<evidence type="ECO:0000313" key="3">
    <source>
        <dbReference type="Proteomes" id="UP001146793"/>
    </source>
</evidence>
<dbReference type="SMART" id="SM00225">
    <property type="entry name" value="BTB"/>
    <property type="match status" value="1"/>
</dbReference>
<sequence length="517" mass="59648">MSEKTNRENQNEKTKKNKNKNNLSALLHKWVNNRDMSDVKFIVGKEKVAMYGHQLILSMNSPVWRGLFYTQEWKETNNRLLCEVVVDDVDPRFFELFLQFLYSRKAQLDEETFYGVYGVADKFCVFELQEYCSRYFTGMLTLTNCIQHYERACGEGVKRWQRDSLQFLECNSRLLFKDTHCFVGLKEETVHQMLRMDSISTPEIQLFRALIEWARSHLRELGSDSKVTVKDLVKRHLHLIRLELMSFEDLDEVSKTGYFEVQELVKHSFNLAKRFQVKIRILSRGGAKLRDLNILVLAWARRGELRVEHFVDTLKYGGIQYVTTKDPRNVTPTIEEMMEYDAVVLRSANVDTLGSSEILGNNLAEFVESGRGLVIVAINTLIDSDDKQIKGRIYTDNFVPLVYGTRIQKNERELGEKHLPEHPILRGVETFKTKDYAHIIDTNNINGGTLIASWNNGLPLVTEKIKEPGYGPVVVINTHPTSTRTTNDCGKAWLDDTNGNELFSNAIGYAGMKRHLK</sequence>
<dbReference type="AlphaFoldDB" id="A0AAV8A2I1"/>
<reference evidence="2" key="1">
    <citation type="submission" date="2022-08" db="EMBL/GenBank/DDBJ databases">
        <title>Novel sulphate-reducing endosymbionts in the free-living metamonad Anaeramoeba.</title>
        <authorList>
            <person name="Jerlstrom-Hultqvist J."/>
            <person name="Cepicka I."/>
            <person name="Gallot-Lavallee L."/>
            <person name="Salas-Leiva D."/>
            <person name="Curtis B.A."/>
            <person name="Zahonova K."/>
            <person name="Pipaliya S."/>
            <person name="Dacks J."/>
            <person name="Roger A.J."/>
        </authorList>
    </citation>
    <scope>NUCLEOTIDE SEQUENCE</scope>
    <source>
        <strain evidence="2">Busselton2</strain>
    </source>
</reference>
<dbReference type="Gene3D" id="1.25.40.420">
    <property type="match status" value="1"/>
</dbReference>
<dbReference type="EMBL" id="JANTQA010000020">
    <property type="protein sequence ID" value="KAJ3446439.1"/>
    <property type="molecule type" value="Genomic_DNA"/>
</dbReference>
<dbReference type="PROSITE" id="PS50097">
    <property type="entry name" value="BTB"/>
    <property type="match status" value="1"/>
</dbReference>
<feature type="domain" description="BTB" evidence="1">
    <location>
        <begin position="37"/>
        <end position="110"/>
    </location>
</feature>
<name>A0AAV8A2I1_9EUKA</name>
<dbReference type="InterPro" id="IPR011333">
    <property type="entry name" value="SKP1/BTB/POZ_sf"/>
</dbReference>
<dbReference type="Gene3D" id="3.40.50.880">
    <property type="match status" value="1"/>
</dbReference>
<comment type="caution">
    <text evidence="2">The sequence shown here is derived from an EMBL/GenBank/DDBJ whole genome shotgun (WGS) entry which is preliminary data.</text>
</comment>
<evidence type="ECO:0000259" key="1">
    <source>
        <dbReference type="PROSITE" id="PS50097"/>
    </source>
</evidence>
<dbReference type="PANTHER" id="PTHR45774">
    <property type="entry name" value="BTB/POZ DOMAIN-CONTAINING"/>
    <property type="match status" value="1"/>
</dbReference>
<accession>A0AAV8A2I1</accession>
<dbReference type="SUPFAM" id="SSF52317">
    <property type="entry name" value="Class I glutamine amidotransferase-like"/>
    <property type="match status" value="1"/>
</dbReference>
<proteinExistence type="predicted"/>